<accession>A0A511QLX9</accession>
<evidence type="ECO:0000313" key="2">
    <source>
        <dbReference type="EMBL" id="GEM78330.1"/>
    </source>
</evidence>
<keyword evidence="1" id="KW-1133">Transmembrane helix</keyword>
<keyword evidence="3" id="KW-1185">Reference proteome</keyword>
<dbReference type="Proteomes" id="UP000321113">
    <property type="component" value="Unassembled WGS sequence"/>
</dbReference>
<evidence type="ECO:0008006" key="4">
    <source>
        <dbReference type="Google" id="ProtNLM"/>
    </source>
</evidence>
<dbReference type="AlphaFoldDB" id="A0A511QLX9"/>
<reference evidence="2 3" key="1">
    <citation type="submission" date="2019-07" db="EMBL/GenBank/DDBJ databases">
        <title>Whole genome shotgun sequence of Vibrio superstes NBRC 103154.</title>
        <authorList>
            <person name="Hosoyama A."/>
            <person name="Uohara A."/>
            <person name="Ohji S."/>
            <person name="Ichikawa N."/>
        </authorList>
    </citation>
    <scope>NUCLEOTIDE SEQUENCE [LARGE SCALE GENOMIC DNA]</scope>
    <source>
        <strain evidence="2 3">NBRC 103154</strain>
    </source>
</reference>
<keyword evidence="1" id="KW-0472">Membrane</keyword>
<gene>
    <name evidence="2" type="ORF">VSU01S_05750</name>
</gene>
<sequence>MYKKHKKKLLIVIGIIGFVALAMFLGLAFTVHGNDIPLDYWSNVSPLKAKLFDKPVFMGFLAAMTILTLALACWGYWVVHSLPKKHSEHTGQVKLVFWLCMLGFFWGWLWIAAILIVVTDWSKIANVMKGRIA</sequence>
<organism evidence="2 3">
    <name type="scientific">Vibrio superstes NBRC 103154</name>
    <dbReference type="NCBI Taxonomy" id="1219062"/>
    <lineage>
        <taxon>Bacteria</taxon>
        <taxon>Pseudomonadati</taxon>
        <taxon>Pseudomonadota</taxon>
        <taxon>Gammaproteobacteria</taxon>
        <taxon>Vibrionales</taxon>
        <taxon>Vibrionaceae</taxon>
        <taxon>Vibrio</taxon>
    </lineage>
</organism>
<protein>
    <recommendedName>
        <fullName evidence="4">Permease of the major facilitator superfamily</fullName>
    </recommendedName>
</protein>
<dbReference type="RefSeq" id="WP_147094822.1">
    <property type="nucleotide sequence ID" value="NZ_BJXK01000002.1"/>
</dbReference>
<comment type="caution">
    <text evidence="2">The sequence shown here is derived from an EMBL/GenBank/DDBJ whole genome shotgun (WGS) entry which is preliminary data.</text>
</comment>
<dbReference type="OrthoDB" id="6264076at2"/>
<keyword evidence="1" id="KW-0812">Transmembrane</keyword>
<name>A0A511QLX9_9VIBR</name>
<evidence type="ECO:0000256" key="1">
    <source>
        <dbReference type="SAM" id="Phobius"/>
    </source>
</evidence>
<proteinExistence type="predicted"/>
<feature type="transmembrane region" description="Helical" evidence="1">
    <location>
        <begin position="57"/>
        <end position="79"/>
    </location>
</feature>
<dbReference type="EMBL" id="BJXK01000002">
    <property type="protein sequence ID" value="GEM78330.1"/>
    <property type="molecule type" value="Genomic_DNA"/>
</dbReference>
<feature type="transmembrane region" description="Helical" evidence="1">
    <location>
        <begin position="95"/>
        <end position="118"/>
    </location>
</feature>
<evidence type="ECO:0000313" key="3">
    <source>
        <dbReference type="Proteomes" id="UP000321113"/>
    </source>
</evidence>